<feature type="region of interest" description="Disordered" evidence="1">
    <location>
        <begin position="142"/>
        <end position="163"/>
    </location>
</feature>
<keyword evidence="2" id="KW-1133">Transmembrane helix</keyword>
<feature type="transmembrane region" description="Helical" evidence="2">
    <location>
        <begin position="62"/>
        <end position="83"/>
    </location>
</feature>
<dbReference type="Proteomes" id="UP000695000">
    <property type="component" value="Unplaced"/>
</dbReference>
<keyword evidence="2" id="KW-0812">Transmembrane</keyword>
<accession>A0ABM1N255</accession>
<evidence type="ECO:0000256" key="1">
    <source>
        <dbReference type="SAM" id="MobiDB-lite"/>
    </source>
</evidence>
<evidence type="ECO:0000313" key="5">
    <source>
        <dbReference type="RefSeq" id="XP_017780905.1"/>
    </source>
</evidence>
<protein>
    <submittedName>
        <fullName evidence="5">Uncharacterized protein LOC108565798</fullName>
    </submittedName>
</protein>
<feature type="chain" id="PRO_5046764587" evidence="3">
    <location>
        <begin position="26"/>
        <end position="179"/>
    </location>
</feature>
<sequence length="179" mass="19817">MAYDKSSLVLLLVVVCAWCFTAVLAADDGDKEDSSQDVSVIGRQLYEEGRTFVHHAMKRMAIILPAIFFKMGIAFTMLVLVTIVSVNNGVIGFMLLVVGLSSVLARMQEARVPHSHPAAIPAPLHITYPSYPSSHHHFLDRSDVGVESPKPSPPTHNYPTHTYPSYSPYNDVVYTKYVK</sequence>
<reference evidence="5" key="1">
    <citation type="submission" date="2025-08" db="UniProtKB">
        <authorList>
            <consortium name="RefSeq"/>
        </authorList>
    </citation>
    <scope>IDENTIFICATION</scope>
    <source>
        <tissue evidence="5">Whole Larva</tissue>
    </source>
</reference>
<proteinExistence type="predicted"/>
<keyword evidence="2" id="KW-0472">Membrane</keyword>
<organism evidence="4 5">
    <name type="scientific">Nicrophorus vespilloides</name>
    <name type="common">Boreal carrion beetle</name>
    <dbReference type="NCBI Taxonomy" id="110193"/>
    <lineage>
        <taxon>Eukaryota</taxon>
        <taxon>Metazoa</taxon>
        <taxon>Ecdysozoa</taxon>
        <taxon>Arthropoda</taxon>
        <taxon>Hexapoda</taxon>
        <taxon>Insecta</taxon>
        <taxon>Pterygota</taxon>
        <taxon>Neoptera</taxon>
        <taxon>Endopterygota</taxon>
        <taxon>Coleoptera</taxon>
        <taxon>Polyphaga</taxon>
        <taxon>Staphyliniformia</taxon>
        <taxon>Silphidae</taxon>
        <taxon>Nicrophorinae</taxon>
        <taxon>Nicrophorus</taxon>
    </lineage>
</organism>
<name>A0ABM1N255_NICVS</name>
<dbReference type="RefSeq" id="XP_017780905.1">
    <property type="nucleotide sequence ID" value="XM_017925416.1"/>
</dbReference>
<evidence type="ECO:0000313" key="4">
    <source>
        <dbReference type="Proteomes" id="UP000695000"/>
    </source>
</evidence>
<feature type="signal peptide" evidence="3">
    <location>
        <begin position="1"/>
        <end position="25"/>
    </location>
</feature>
<evidence type="ECO:0000256" key="3">
    <source>
        <dbReference type="SAM" id="SignalP"/>
    </source>
</evidence>
<dbReference type="GeneID" id="108565798"/>
<gene>
    <name evidence="5" type="primary">LOC108565798</name>
</gene>
<evidence type="ECO:0000256" key="2">
    <source>
        <dbReference type="SAM" id="Phobius"/>
    </source>
</evidence>
<keyword evidence="3" id="KW-0732">Signal</keyword>
<keyword evidence="4" id="KW-1185">Reference proteome</keyword>